<evidence type="ECO:0000313" key="1">
    <source>
        <dbReference type="EMBL" id="GAH75726.1"/>
    </source>
</evidence>
<reference evidence="1" key="1">
    <citation type="journal article" date="2014" name="Front. Microbiol.">
        <title>High frequency of phylogenetically diverse reductive dehalogenase-homologous genes in deep subseafloor sedimentary metagenomes.</title>
        <authorList>
            <person name="Kawai M."/>
            <person name="Futagami T."/>
            <person name="Toyoda A."/>
            <person name="Takaki Y."/>
            <person name="Nishi S."/>
            <person name="Hori S."/>
            <person name="Arai W."/>
            <person name="Tsubouchi T."/>
            <person name="Morono Y."/>
            <person name="Uchiyama I."/>
            <person name="Ito T."/>
            <person name="Fujiyama A."/>
            <person name="Inagaki F."/>
            <person name="Takami H."/>
        </authorList>
    </citation>
    <scope>NUCLEOTIDE SEQUENCE</scope>
    <source>
        <strain evidence="1">Expedition CK06-06</strain>
    </source>
</reference>
<accession>X1HZZ4</accession>
<gene>
    <name evidence="1" type="ORF">S03H2_46166</name>
</gene>
<dbReference type="EMBL" id="BARU01028967">
    <property type="protein sequence ID" value="GAH75726.1"/>
    <property type="molecule type" value="Genomic_DNA"/>
</dbReference>
<sequence length="132" mass="15095">MEVILKEPEVTEDYVRIPVANKEEGDRIRTITISEDEGIKALYAGNRKVVLTYIFAKEKDWDLAKAKKWIEDHKKESGSSDIKDLLNGLISIKEVGRILSKENEELIKKSITVLNNLLDKLATKQEVENAER</sequence>
<protein>
    <submittedName>
        <fullName evidence="1">Uncharacterized protein</fullName>
    </submittedName>
</protein>
<comment type="caution">
    <text evidence="1">The sequence shown here is derived from an EMBL/GenBank/DDBJ whole genome shotgun (WGS) entry which is preliminary data.</text>
</comment>
<proteinExistence type="predicted"/>
<feature type="non-terminal residue" evidence="1">
    <location>
        <position position="132"/>
    </location>
</feature>
<organism evidence="1">
    <name type="scientific">marine sediment metagenome</name>
    <dbReference type="NCBI Taxonomy" id="412755"/>
    <lineage>
        <taxon>unclassified sequences</taxon>
        <taxon>metagenomes</taxon>
        <taxon>ecological metagenomes</taxon>
    </lineage>
</organism>
<dbReference type="AlphaFoldDB" id="X1HZZ4"/>
<name>X1HZZ4_9ZZZZ</name>